<keyword evidence="10" id="KW-1185">Reference proteome</keyword>
<dbReference type="NCBIfam" id="TIGR02228">
    <property type="entry name" value="sigpep_I_arch"/>
    <property type="match status" value="1"/>
</dbReference>
<dbReference type="GO" id="GO:0009003">
    <property type="term" value="F:signal peptidase activity"/>
    <property type="evidence" value="ECO:0007669"/>
    <property type="project" value="UniProtKB-EC"/>
</dbReference>
<accession>A0A511ACE5</accession>
<gene>
    <name evidence="9" type="ORF">MAE01_09960</name>
</gene>
<dbReference type="RefSeq" id="WP_186806123.1">
    <property type="nucleotide sequence ID" value="NZ_BJUW01000003.1"/>
</dbReference>
<evidence type="ECO:0000313" key="9">
    <source>
        <dbReference type="EMBL" id="GEK85820.1"/>
    </source>
</evidence>
<dbReference type="AlphaFoldDB" id="A0A511ACE5"/>
<keyword evidence="4 7" id="KW-0472">Membrane</keyword>
<feature type="transmembrane region" description="Helical" evidence="7">
    <location>
        <begin position="21"/>
        <end position="47"/>
    </location>
</feature>
<comment type="subcellular location">
    <subcellularLocation>
        <location evidence="1">Membrane</location>
    </subcellularLocation>
</comment>
<dbReference type="Proteomes" id="UP000321225">
    <property type="component" value="Unassembled WGS sequence"/>
</dbReference>
<name>A0A511ACE5_9MICO</name>
<evidence type="ECO:0000259" key="8">
    <source>
        <dbReference type="Pfam" id="PF10502"/>
    </source>
</evidence>
<dbReference type="InterPro" id="IPR019533">
    <property type="entry name" value="Peptidase_S26"/>
</dbReference>
<protein>
    <recommendedName>
        <fullName evidence="5">Signal peptidase I</fullName>
        <ecNumber evidence="5">3.4.21.89</ecNumber>
    </recommendedName>
</protein>
<evidence type="ECO:0000313" key="10">
    <source>
        <dbReference type="Proteomes" id="UP000321225"/>
    </source>
</evidence>
<evidence type="ECO:0000256" key="7">
    <source>
        <dbReference type="SAM" id="Phobius"/>
    </source>
</evidence>
<evidence type="ECO:0000256" key="5">
    <source>
        <dbReference type="NCBIfam" id="TIGR02228"/>
    </source>
</evidence>
<dbReference type="EC" id="3.4.21.89" evidence="5"/>
<dbReference type="GO" id="GO:0004252">
    <property type="term" value="F:serine-type endopeptidase activity"/>
    <property type="evidence" value="ECO:0007669"/>
    <property type="project" value="UniProtKB-UniRule"/>
</dbReference>
<comment type="caution">
    <text evidence="9">The sequence shown here is derived from an EMBL/GenBank/DDBJ whole genome shotgun (WGS) entry which is preliminary data.</text>
</comment>
<reference evidence="9 10" key="1">
    <citation type="submission" date="2019-07" db="EMBL/GenBank/DDBJ databases">
        <title>Whole genome shotgun sequence of Microbacterium aerolatum NBRC 103071.</title>
        <authorList>
            <person name="Hosoyama A."/>
            <person name="Uohara A."/>
            <person name="Ohji S."/>
            <person name="Ichikawa N."/>
        </authorList>
    </citation>
    <scope>NUCLEOTIDE SEQUENCE [LARGE SCALE GENOMIC DNA]</scope>
    <source>
        <strain evidence="9 10">NBRC 103071</strain>
    </source>
</reference>
<proteinExistence type="predicted"/>
<keyword evidence="3 7" id="KW-1133">Transmembrane helix</keyword>
<dbReference type="InterPro" id="IPR001733">
    <property type="entry name" value="Peptidase_S26B"/>
</dbReference>
<dbReference type="EMBL" id="BJUW01000003">
    <property type="protein sequence ID" value="GEK85820.1"/>
    <property type="molecule type" value="Genomic_DNA"/>
</dbReference>
<dbReference type="Pfam" id="PF10502">
    <property type="entry name" value="Peptidase_S26"/>
    <property type="match status" value="1"/>
</dbReference>
<dbReference type="CDD" id="cd06530">
    <property type="entry name" value="S26_SPase_I"/>
    <property type="match status" value="1"/>
</dbReference>
<feature type="transmembrane region" description="Helical" evidence="7">
    <location>
        <begin position="155"/>
        <end position="176"/>
    </location>
</feature>
<keyword evidence="2 7" id="KW-0812">Transmembrane</keyword>
<dbReference type="GO" id="GO:0006465">
    <property type="term" value="P:signal peptide processing"/>
    <property type="evidence" value="ECO:0007669"/>
    <property type="project" value="UniProtKB-UniRule"/>
</dbReference>
<dbReference type="InterPro" id="IPR036286">
    <property type="entry name" value="LexA/Signal_pep-like_sf"/>
</dbReference>
<evidence type="ECO:0000256" key="6">
    <source>
        <dbReference type="SAM" id="MobiDB-lite"/>
    </source>
</evidence>
<evidence type="ECO:0000256" key="3">
    <source>
        <dbReference type="ARBA" id="ARBA00022989"/>
    </source>
</evidence>
<evidence type="ECO:0000256" key="4">
    <source>
        <dbReference type="ARBA" id="ARBA00023136"/>
    </source>
</evidence>
<evidence type="ECO:0000256" key="2">
    <source>
        <dbReference type="ARBA" id="ARBA00022692"/>
    </source>
</evidence>
<feature type="domain" description="Peptidase S26" evidence="8">
    <location>
        <begin position="36"/>
        <end position="117"/>
    </location>
</feature>
<feature type="region of interest" description="Disordered" evidence="6">
    <location>
        <begin position="1"/>
        <end position="21"/>
    </location>
</feature>
<sequence>MTEQSKEPDQSSTTGTKPRSMGVALGHGVGAGILGMLVLTAVLVAGVPLMTGATAYTIADRSMAPALAAGALIVTQPVDVENIETGDVITYHPAVGDPAIVTHRVVGSAGDLLITKGDASAQPDPEPVGEEQVLGRLWYSVPMLGWVNAAVTGPWRVAALAAVVIAVCGYAAWILVSRSRSRR</sequence>
<organism evidence="9 10">
    <name type="scientific">Microbacterium aerolatum</name>
    <dbReference type="NCBI Taxonomy" id="153731"/>
    <lineage>
        <taxon>Bacteria</taxon>
        <taxon>Bacillati</taxon>
        <taxon>Actinomycetota</taxon>
        <taxon>Actinomycetes</taxon>
        <taxon>Micrococcales</taxon>
        <taxon>Microbacteriaceae</taxon>
        <taxon>Microbacterium</taxon>
    </lineage>
</organism>
<evidence type="ECO:0000256" key="1">
    <source>
        <dbReference type="ARBA" id="ARBA00004370"/>
    </source>
</evidence>
<dbReference type="GO" id="GO:0016020">
    <property type="term" value="C:membrane"/>
    <property type="evidence" value="ECO:0007669"/>
    <property type="project" value="UniProtKB-SubCell"/>
</dbReference>
<dbReference type="SUPFAM" id="SSF51306">
    <property type="entry name" value="LexA/Signal peptidase"/>
    <property type="match status" value="1"/>
</dbReference>